<evidence type="ECO:0000313" key="3">
    <source>
        <dbReference type="Proteomes" id="UP000765509"/>
    </source>
</evidence>
<dbReference type="EMBL" id="AVOT02007704">
    <property type="protein sequence ID" value="MBW0484477.1"/>
    <property type="molecule type" value="Genomic_DNA"/>
</dbReference>
<keyword evidence="3" id="KW-1185">Reference proteome</keyword>
<dbReference type="InterPro" id="IPR053134">
    <property type="entry name" value="RNA-dir_DNA_polymerase"/>
</dbReference>
<comment type="caution">
    <text evidence="2">The sequence shown here is derived from an EMBL/GenBank/DDBJ whole genome shotgun (WGS) entry which is preliminary data.</text>
</comment>
<dbReference type="Pfam" id="PF00078">
    <property type="entry name" value="RVT_1"/>
    <property type="match status" value="1"/>
</dbReference>
<dbReference type="PANTHER" id="PTHR24559:SF444">
    <property type="entry name" value="REVERSE TRANSCRIPTASE DOMAIN-CONTAINING PROTEIN"/>
    <property type="match status" value="1"/>
</dbReference>
<gene>
    <name evidence="2" type="ORF">O181_024192</name>
</gene>
<dbReference type="Gene3D" id="3.30.70.270">
    <property type="match status" value="1"/>
</dbReference>
<feature type="domain" description="Reverse transcriptase" evidence="1">
    <location>
        <begin position="6"/>
        <end position="151"/>
    </location>
</feature>
<dbReference type="OrthoDB" id="3250101at2759"/>
<proteinExistence type="predicted"/>
<dbReference type="Gene3D" id="3.10.10.10">
    <property type="entry name" value="HIV Type 1 Reverse Transcriptase, subunit A, domain 1"/>
    <property type="match status" value="1"/>
</dbReference>
<dbReference type="SUPFAM" id="SSF56672">
    <property type="entry name" value="DNA/RNA polymerases"/>
    <property type="match status" value="1"/>
</dbReference>
<name>A0A9Q3CIT9_9BASI</name>
<dbReference type="AlphaFoldDB" id="A0A9Q3CIT9"/>
<organism evidence="2 3">
    <name type="scientific">Austropuccinia psidii MF-1</name>
    <dbReference type="NCBI Taxonomy" id="1389203"/>
    <lineage>
        <taxon>Eukaryota</taxon>
        <taxon>Fungi</taxon>
        <taxon>Dikarya</taxon>
        <taxon>Basidiomycota</taxon>
        <taxon>Pucciniomycotina</taxon>
        <taxon>Pucciniomycetes</taxon>
        <taxon>Pucciniales</taxon>
        <taxon>Sphaerophragmiaceae</taxon>
        <taxon>Austropuccinia</taxon>
    </lineage>
</organism>
<dbReference type="CDD" id="cd01647">
    <property type="entry name" value="RT_LTR"/>
    <property type="match status" value="1"/>
</dbReference>
<reference evidence="2" key="1">
    <citation type="submission" date="2021-03" db="EMBL/GenBank/DDBJ databases">
        <title>Draft genome sequence of rust myrtle Austropuccinia psidii MF-1, a brazilian biotype.</title>
        <authorList>
            <person name="Quecine M.C."/>
            <person name="Pachon D.M.R."/>
            <person name="Bonatelli M.L."/>
            <person name="Correr F.H."/>
            <person name="Franceschini L.M."/>
            <person name="Leite T.F."/>
            <person name="Margarido G.R.A."/>
            <person name="Almeida C.A."/>
            <person name="Ferrarezi J.A."/>
            <person name="Labate C.A."/>
        </authorList>
    </citation>
    <scope>NUCLEOTIDE SEQUENCE</scope>
    <source>
        <strain evidence="2">MF-1</strain>
    </source>
</reference>
<accession>A0A9Q3CIT9</accession>
<sequence>MVREFRALRTYTVPDNHPIPKIQISLTKMSQAVYMSSMNSLKGFHQNVMKQRARNYLRIIVHCGVYEYLRMPFGIKNEPSHFQRMMNEIFPEELSEGWLMIYIGDIIVCSKNWEEHMGILSRVLGKVQSVNMKIALKKCHFCFKGLKAMGHVVSGIALGTDKNQIAAVLLKPMPQNKKGDPVIFGIFRILQTAY</sequence>
<dbReference type="InterPro" id="IPR043128">
    <property type="entry name" value="Rev_trsase/Diguanyl_cyclase"/>
</dbReference>
<dbReference type="PANTHER" id="PTHR24559">
    <property type="entry name" value="TRANSPOSON TY3-I GAG-POL POLYPROTEIN"/>
    <property type="match status" value="1"/>
</dbReference>
<dbReference type="Proteomes" id="UP000765509">
    <property type="component" value="Unassembled WGS sequence"/>
</dbReference>
<dbReference type="InterPro" id="IPR000477">
    <property type="entry name" value="RT_dom"/>
</dbReference>
<dbReference type="InterPro" id="IPR043502">
    <property type="entry name" value="DNA/RNA_pol_sf"/>
</dbReference>
<evidence type="ECO:0000259" key="1">
    <source>
        <dbReference type="Pfam" id="PF00078"/>
    </source>
</evidence>
<evidence type="ECO:0000313" key="2">
    <source>
        <dbReference type="EMBL" id="MBW0484477.1"/>
    </source>
</evidence>
<protein>
    <recommendedName>
        <fullName evidence="1">Reverse transcriptase domain-containing protein</fullName>
    </recommendedName>
</protein>